<dbReference type="NCBIfam" id="NF007399">
    <property type="entry name" value="PRK09928.1"/>
    <property type="match status" value="1"/>
</dbReference>
<evidence type="ECO:0000256" key="6">
    <source>
        <dbReference type="ARBA" id="ARBA00022989"/>
    </source>
</evidence>
<comment type="subcellular location">
    <subcellularLocation>
        <location evidence="1">Cell membrane</location>
        <topology evidence="1">Multi-pass membrane protein</topology>
    </subcellularLocation>
</comment>
<evidence type="ECO:0000256" key="3">
    <source>
        <dbReference type="ARBA" id="ARBA00022448"/>
    </source>
</evidence>
<comment type="similarity">
    <text evidence="2">Belongs to the BCCT transporter (TC 2.A.15) family.</text>
</comment>
<feature type="transmembrane region" description="Helical" evidence="8">
    <location>
        <begin position="239"/>
        <end position="260"/>
    </location>
</feature>
<organism evidence="9 10">
    <name type="scientific">Janthinobacterium psychrotolerans</name>
    <dbReference type="NCBI Taxonomy" id="1747903"/>
    <lineage>
        <taxon>Bacteria</taxon>
        <taxon>Pseudomonadati</taxon>
        <taxon>Pseudomonadota</taxon>
        <taxon>Betaproteobacteria</taxon>
        <taxon>Burkholderiales</taxon>
        <taxon>Oxalobacteraceae</taxon>
        <taxon>Janthinobacterium</taxon>
    </lineage>
</organism>
<feature type="transmembrane region" description="Helical" evidence="8">
    <location>
        <begin position="193"/>
        <end position="219"/>
    </location>
</feature>
<sequence>MTDQQPTPGEGGKPRARMQVNPPVFFISAALILAFVLFGAVFPQQAGSVFDALQARIVHDFGWFYILAVALFLIFVLFLMFSRYGDVRLGPDDSEPEYSYLSWFSMLFSAGMGIGLLFFGVAEPIQHYAKPPVGEGSTIEAARQAMILTFFHWGVHAWAIYIVVGLALAYFAFRRGLPLTLRSSLFPLIGNRIYGPIGHAIDIFAVLGTMFGVATSLGFGVLQVNAGFSHLFGLPVNTTVQVILIAIITGMATLSAGTGLDKGVKRLSELNIILAIALLIFVLCAGSTVFLLQAYVQNIGAYLGAVVQRTFRMYAYEPNAWLGEWTLFYWGWWISWSPFVGMFIARISRGRTIREFITGVLLVPVLFTFLWMTVFGNTAISLDLSGAAPIVQSVANNMPVALFEVLEQLPLSVVASGLATLLVITFFVTSADSGALVIDMITSGAVPNPPVWQRIFWAICAGVVAAVLLLAGGLKALQTAALASALPFAVVMLFICYGLLRALQTENKGQAMDLSLTAGMPSLEEGLSWQQRLASITGFYDRQEITAFLGGTVQPALEAIAAQMRENGLVPELTQGEERLELQVPHGDRGTFRYTVRARSYRSPSFAWAESRNASPENRHYRAMASSSEGEQQQDVTGYTNEQLINDLLNQYARFRHMRRLA</sequence>
<dbReference type="InterPro" id="IPR000060">
    <property type="entry name" value="BCCT_transptr"/>
</dbReference>
<dbReference type="STRING" id="1747903.ASR47_1001291"/>
<feature type="transmembrane region" description="Helical" evidence="8">
    <location>
        <begin position="23"/>
        <end position="42"/>
    </location>
</feature>
<reference evidence="9 10" key="1">
    <citation type="submission" date="2016-04" db="EMBL/GenBank/DDBJ databases">
        <title>Draft genome sequence of Janthinobacterium psychrotolerans sp. nov., isolated from freshwater sediments in Denmark.</title>
        <authorList>
            <person name="Gong X."/>
            <person name="Skrivergaard S."/>
            <person name="Korsgaard B.S."/>
            <person name="Schreiber L."/>
            <person name="Marshall I.P."/>
            <person name="Finster K."/>
            <person name="Schramm A."/>
        </authorList>
    </citation>
    <scope>NUCLEOTIDE SEQUENCE [LARGE SCALE GENOMIC DNA]</scope>
    <source>
        <strain evidence="9 10">S3-2</strain>
    </source>
</reference>
<feature type="transmembrane region" description="Helical" evidence="8">
    <location>
        <begin position="62"/>
        <end position="81"/>
    </location>
</feature>
<dbReference type="PANTHER" id="PTHR30047">
    <property type="entry name" value="HIGH-AFFINITY CHOLINE TRANSPORT PROTEIN-RELATED"/>
    <property type="match status" value="1"/>
</dbReference>
<dbReference type="GO" id="GO:0022857">
    <property type="term" value="F:transmembrane transporter activity"/>
    <property type="evidence" value="ECO:0007669"/>
    <property type="project" value="InterPro"/>
</dbReference>
<feature type="transmembrane region" description="Helical" evidence="8">
    <location>
        <begin position="272"/>
        <end position="296"/>
    </location>
</feature>
<gene>
    <name evidence="9" type="ORF">ASR47_1001291</name>
</gene>
<dbReference type="EMBL" id="LOCQ01000062">
    <property type="protein sequence ID" value="OBV36815.1"/>
    <property type="molecule type" value="Genomic_DNA"/>
</dbReference>
<comment type="caution">
    <text evidence="9">The sequence shown here is derived from an EMBL/GenBank/DDBJ whole genome shotgun (WGS) entry which is preliminary data.</text>
</comment>
<evidence type="ECO:0000256" key="4">
    <source>
        <dbReference type="ARBA" id="ARBA00022475"/>
    </source>
</evidence>
<keyword evidence="4" id="KW-1003">Cell membrane</keyword>
<evidence type="ECO:0000313" key="9">
    <source>
        <dbReference type="EMBL" id="OBV36815.1"/>
    </source>
</evidence>
<dbReference type="NCBIfam" id="TIGR00842">
    <property type="entry name" value="bcct"/>
    <property type="match status" value="1"/>
</dbReference>
<keyword evidence="3" id="KW-0813">Transport</keyword>
<evidence type="ECO:0000256" key="8">
    <source>
        <dbReference type="SAM" id="Phobius"/>
    </source>
</evidence>
<dbReference type="Proteomes" id="UP000092713">
    <property type="component" value="Unassembled WGS sequence"/>
</dbReference>
<evidence type="ECO:0000256" key="1">
    <source>
        <dbReference type="ARBA" id="ARBA00004651"/>
    </source>
</evidence>
<accession>A0A1A7BWB6</accession>
<protein>
    <submittedName>
        <fullName evidence="9">Choline/glycine/proline betaine transport protein</fullName>
    </submittedName>
</protein>
<evidence type="ECO:0000256" key="7">
    <source>
        <dbReference type="ARBA" id="ARBA00023136"/>
    </source>
</evidence>
<dbReference type="Pfam" id="PF02028">
    <property type="entry name" value="BCCT"/>
    <property type="match status" value="1"/>
</dbReference>
<evidence type="ECO:0000256" key="2">
    <source>
        <dbReference type="ARBA" id="ARBA00005658"/>
    </source>
</evidence>
<keyword evidence="6 8" id="KW-1133">Transmembrane helix</keyword>
<dbReference type="AlphaFoldDB" id="A0A1A7BWB6"/>
<dbReference type="RefSeq" id="WP_065310592.1">
    <property type="nucleotide sequence ID" value="NZ_LOCQ01000062.1"/>
</dbReference>
<feature type="transmembrane region" description="Helical" evidence="8">
    <location>
        <begin position="327"/>
        <end position="344"/>
    </location>
</feature>
<keyword evidence="5 8" id="KW-0812">Transmembrane</keyword>
<dbReference type="PATRIC" id="fig|1747903.4.peg.303"/>
<feature type="transmembrane region" description="Helical" evidence="8">
    <location>
        <begin position="409"/>
        <end position="430"/>
    </location>
</feature>
<feature type="transmembrane region" description="Helical" evidence="8">
    <location>
        <begin position="101"/>
        <end position="122"/>
    </location>
</feature>
<evidence type="ECO:0000256" key="5">
    <source>
        <dbReference type="ARBA" id="ARBA00022692"/>
    </source>
</evidence>
<keyword evidence="10" id="KW-1185">Reference proteome</keyword>
<feature type="transmembrane region" description="Helical" evidence="8">
    <location>
        <begin position="150"/>
        <end position="173"/>
    </location>
</feature>
<feature type="transmembrane region" description="Helical" evidence="8">
    <location>
        <begin position="451"/>
        <end position="474"/>
    </location>
</feature>
<keyword evidence="7 8" id="KW-0472">Membrane</keyword>
<proteinExistence type="inferred from homology"/>
<dbReference type="PANTHER" id="PTHR30047:SF7">
    <property type="entry name" value="HIGH-AFFINITY CHOLINE TRANSPORT PROTEIN"/>
    <property type="match status" value="1"/>
</dbReference>
<dbReference type="GO" id="GO:0005886">
    <property type="term" value="C:plasma membrane"/>
    <property type="evidence" value="ECO:0007669"/>
    <property type="project" value="UniProtKB-SubCell"/>
</dbReference>
<feature type="transmembrane region" description="Helical" evidence="8">
    <location>
        <begin position="356"/>
        <end position="375"/>
    </location>
</feature>
<evidence type="ECO:0000313" key="10">
    <source>
        <dbReference type="Proteomes" id="UP000092713"/>
    </source>
</evidence>
<name>A0A1A7BWB6_9BURK</name>
<feature type="transmembrane region" description="Helical" evidence="8">
    <location>
        <begin position="480"/>
        <end position="500"/>
    </location>
</feature>